<dbReference type="Proteomes" id="UP000655037">
    <property type="component" value="Unassembled WGS sequence"/>
</dbReference>
<sequence>MVIPESISQKRALVGGSNAELKALFGWNSDAMAALYTKKADRKKLSQAAATKLNGTILSPHPEPQTPHLKNE</sequence>
<comment type="caution">
    <text evidence="2">The sequence shown here is derived from an EMBL/GenBank/DDBJ whole genome shotgun (WGS) entry which is preliminary data.</text>
</comment>
<protein>
    <submittedName>
        <fullName evidence="2">Uncharacterized protein</fullName>
    </submittedName>
</protein>
<evidence type="ECO:0000256" key="1">
    <source>
        <dbReference type="SAM" id="MobiDB-lite"/>
    </source>
</evidence>
<dbReference type="EMBL" id="JACXXJ020000005">
    <property type="protein sequence ID" value="MBF2716027.1"/>
    <property type="molecule type" value="Genomic_DNA"/>
</dbReference>
<evidence type="ECO:0000313" key="3">
    <source>
        <dbReference type="Proteomes" id="UP000655037"/>
    </source>
</evidence>
<gene>
    <name evidence="2" type="ORF">IEI95_017555</name>
</gene>
<organism evidence="2 3">
    <name type="scientific">Agrobacterium vitis</name>
    <name type="common">Rhizobium vitis</name>
    <dbReference type="NCBI Taxonomy" id="373"/>
    <lineage>
        <taxon>Bacteria</taxon>
        <taxon>Pseudomonadati</taxon>
        <taxon>Pseudomonadota</taxon>
        <taxon>Alphaproteobacteria</taxon>
        <taxon>Hyphomicrobiales</taxon>
        <taxon>Rhizobiaceae</taxon>
        <taxon>Rhizobium/Agrobacterium group</taxon>
        <taxon>Agrobacterium</taxon>
    </lineage>
</organism>
<feature type="region of interest" description="Disordered" evidence="1">
    <location>
        <begin position="51"/>
        <end position="72"/>
    </location>
</feature>
<dbReference type="AlphaFoldDB" id="A0AAE2UQS7"/>
<evidence type="ECO:0000313" key="2">
    <source>
        <dbReference type="EMBL" id="MBF2716027.1"/>
    </source>
</evidence>
<dbReference type="RefSeq" id="WP_156536389.1">
    <property type="nucleotide sequence ID" value="NZ_JACXXJ020000005.1"/>
</dbReference>
<reference evidence="2" key="1">
    <citation type="submission" date="2020-11" db="EMBL/GenBank/DDBJ databases">
        <title>Agrobacterium vitis strain K377 genome.</title>
        <authorList>
            <person name="Xi H."/>
        </authorList>
    </citation>
    <scope>NUCLEOTIDE SEQUENCE</scope>
    <source>
        <strain evidence="2">K377</strain>
    </source>
</reference>
<accession>A0AAE2UQS7</accession>
<proteinExistence type="predicted"/>
<name>A0AAE2UQS7_AGRVI</name>